<dbReference type="GO" id="GO:0050660">
    <property type="term" value="F:flavin adenine dinucleotide binding"/>
    <property type="evidence" value="ECO:0007669"/>
    <property type="project" value="InterPro"/>
</dbReference>
<dbReference type="PROSITE" id="PS50048">
    <property type="entry name" value="ZN2_CY6_FUNGAL_2"/>
    <property type="match status" value="1"/>
</dbReference>
<dbReference type="OrthoDB" id="2219495at2759"/>
<evidence type="ECO:0000256" key="7">
    <source>
        <dbReference type="SAM" id="MobiDB-lite"/>
    </source>
</evidence>
<dbReference type="GO" id="GO:0008270">
    <property type="term" value="F:zinc ion binding"/>
    <property type="evidence" value="ECO:0007669"/>
    <property type="project" value="InterPro"/>
</dbReference>
<evidence type="ECO:0000256" key="5">
    <source>
        <dbReference type="ARBA" id="ARBA00023002"/>
    </source>
</evidence>
<gene>
    <name evidence="9" type="ORF">FPHYL_3301</name>
</gene>
<evidence type="ECO:0000256" key="4">
    <source>
        <dbReference type="ARBA" id="ARBA00022827"/>
    </source>
</evidence>
<name>A0A8H5NJV8_9HYPO</name>
<dbReference type="PROSITE" id="PS00463">
    <property type="entry name" value="ZN2_CY6_FUNGAL_1"/>
    <property type="match status" value="1"/>
</dbReference>
<comment type="similarity">
    <text evidence="2">Belongs to the MSOX/MTOX family.</text>
</comment>
<accession>A0A8H5NJV8</accession>
<dbReference type="InterPro" id="IPR045170">
    <property type="entry name" value="MTOX"/>
</dbReference>
<dbReference type="CDD" id="cd12148">
    <property type="entry name" value="fungal_TF_MHR"/>
    <property type="match status" value="1"/>
</dbReference>
<dbReference type="AlphaFoldDB" id="A0A8H5NJV8"/>
<dbReference type="Pfam" id="PF00172">
    <property type="entry name" value="Zn_clus"/>
    <property type="match status" value="1"/>
</dbReference>
<dbReference type="SUPFAM" id="SSF57701">
    <property type="entry name" value="Zn2/Cys6 DNA-binding domain"/>
    <property type="match status" value="1"/>
</dbReference>
<keyword evidence="10" id="KW-1185">Reference proteome</keyword>
<dbReference type="EMBL" id="JAAOAQ010000098">
    <property type="protein sequence ID" value="KAF5567398.1"/>
    <property type="molecule type" value="Genomic_DNA"/>
</dbReference>
<comment type="cofactor">
    <cofactor evidence="1">
        <name>FAD</name>
        <dbReference type="ChEBI" id="CHEBI:57692"/>
    </cofactor>
</comment>
<dbReference type="Pfam" id="PF01266">
    <property type="entry name" value="DAO"/>
    <property type="match status" value="1"/>
</dbReference>
<evidence type="ECO:0000256" key="1">
    <source>
        <dbReference type="ARBA" id="ARBA00001974"/>
    </source>
</evidence>
<dbReference type="Proteomes" id="UP000582016">
    <property type="component" value="Unassembled WGS sequence"/>
</dbReference>
<feature type="region of interest" description="Disordered" evidence="7">
    <location>
        <begin position="273"/>
        <end position="300"/>
    </location>
</feature>
<dbReference type="InterPro" id="IPR036188">
    <property type="entry name" value="FAD/NAD-bd_sf"/>
</dbReference>
<dbReference type="SMART" id="SM00066">
    <property type="entry name" value="GAL4"/>
    <property type="match status" value="1"/>
</dbReference>
<dbReference type="GO" id="GO:0004657">
    <property type="term" value="F:proline dehydrogenase activity"/>
    <property type="evidence" value="ECO:0007669"/>
    <property type="project" value="TreeGrafter"/>
</dbReference>
<dbReference type="CDD" id="cd00067">
    <property type="entry name" value="GAL4"/>
    <property type="match status" value="1"/>
</dbReference>
<evidence type="ECO:0000259" key="8">
    <source>
        <dbReference type="PROSITE" id="PS50048"/>
    </source>
</evidence>
<dbReference type="InterPro" id="IPR001138">
    <property type="entry name" value="Zn2Cys6_DnaBD"/>
</dbReference>
<evidence type="ECO:0000313" key="10">
    <source>
        <dbReference type="Proteomes" id="UP000582016"/>
    </source>
</evidence>
<dbReference type="InterPro" id="IPR006076">
    <property type="entry name" value="FAD-dep_OxRdtase"/>
</dbReference>
<feature type="domain" description="Zn(2)-C6 fungal-type" evidence="8">
    <location>
        <begin position="8"/>
        <end position="38"/>
    </location>
</feature>
<dbReference type="SUPFAM" id="SSF54373">
    <property type="entry name" value="FAD-linked reductases, C-terminal domain"/>
    <property type="match status" value="1"/>
</dbReference>
<feature type="region of interest" description="Disordered" evidence="7">
    <location>
        <begin position="60"/>
        <end position="94"/>
    </location>
</feature>
<evidence type="ECO:0000256" key="2">
    <source>
        <dbReference type="ARBA" id="ARBA00010989"/>
    </source>
</evidence>
<dbReference type="InterPro" id="IPR036864">
    <property type="entry name" value="Zn2-C6_fun-type_DNA-bd_sf"/>
</dbReference>
<evidence type="ECO:0000256" key="3">
    <source>
        <dbReference type="ARBA" id="ARBA00022630"/>
    </source>
</evidence>
<comment type="caution">
    <text evidence="9">The sequence shown here is derived from an EMBL/GenBank/DDBJ whole genome shotgun (WGS) entry which is preliminary data.</text>
</comment>
<keyword evidence="5" id="KW-0560">Oxidoreductase</keyword>
<feature type="compositionally biased region" description="Basic and acidic residues" evidence="7">
    <location>
        <begin position="1071"/>
        <end position="1093"/>
    </location>
</feature>
<organism evidence="9 10">
    <name type="scientific">Fusarium phyllophilum</name>
    <dbReference type="NCBI Taxonomy" id="47803"/>
    <lineage>
        <taxon>Eukaryota</taxon>
        <taxon>Fungi</taxon>
        <taxon>Dikarya</taxon>
        <taxon>Ascomycota</taxon>
        <taxon>Pezizomycotina</taxon>
        <taxon>Sordariomycetes</taxon>
        <taxon>Hypocreomycetidae</taxon>
        <taxon>Hypocreales</taxon>
        <taxon>Nectriaceae</taxon>
        <taxon>Fusarium</taxon>
        <taxon>Fusarium fujikuroi species complex</taxon>
    </lineage>
</organism>
<dbReference type="PANTHER" id="PTHR10961">
    <property type="entry name" value="PEROXISOMAL SARCOSINE OXIDASE"/>
    <property type="match status" value="1"/>
</dbReference>
<evidence type="ECO:0000313" key="9">
    <source>
        <dbReference type="EMBL" id="KAF5567398.1"/>
    </source>
</evidence>
<keyword evidence="6" id="KW-0539">Nucleus</keyword>
<keyword evidence="4" id="KW-0274">FAD</keyword>
<dbReference type="GO" id="GO:0050031">
    <property type="term" value="F:L-pipecolate oxidase activity"/>
    <property type="evidence" value="ECO:0007669"/>
    <property type="project" value="TreeGrafter"/>
</dbReference>
<dbReference type="Gene3D" id="3.30.9.10">
    <property type="entry name" value="D-Amino Acid Oxidase, subunit A, domain 2"/>
    <property type="match status" value="1"/>
</dbReference>
<feature type="compositionally biased region" description="Low complexity" evidence="7">
    <location>
        <begin position="60"/>
        <end position="80"/>
    </location>
</feature>
<protein>
    <recommendedName>
        <fullName evidence="8">Zn(2)-C6 fungal-type domain-containing protein</fullName>
    </recommendedName>
</protein>
<reference evidence="9 10" key="1">
    <citation type="submission" date="2020-05" db="EMBL/GenBank/DDBJ databases">
        <title>Identification and distribution of gene clusters putatively required for synthesis of sphingolipid metabolism inhibitors in phylogenetically diverse species of the filamentous fungus Fusarium.</title>
        <authorList>
            <person name="Kim H.-S."/>
            <person name="Busman M."/>
            <person name="Brown D.W."/>
            <person name="Divon H."/>
            <person name="Uhlig S."/>
            <person name="Proctor R.H."/>
        </authorList>
    </citation>
    <scope>NUCLEOTIDE SEQUENCE [LARGE SCALE GENOMIC DNA]</scope>
    <source>
        <strain evidence="9 10">NRRL 13617</strain>
    </source>
</reference>
<proteinExistence type="inferred from homology"/>
<dbReference type="Gene3D" id="3.50.50.60">
    <property type="entry name" value="FAD/NAD(P)-binding domain"/>
    <property type="match status" value="1"/>
</dbReference>
<dbReference type="GO" id="GO:0008115">
    <property type="term" value="F:sarcosine oxidase activity"/>
    <property type="evidence" value="ECO:0007669"/>
    <property type="project" value="TreeGrafter"/>
</dbReference>
<feature type="region of interest" description="Disordered" evidence="7">
    <location>
        <begin position="1062"/>
        <end position="1093"/>
    </location>
</feature>
<sequence>MEPRSKQACEPCRKKKSKCTGEKPTCSFCRRLNQLCTYRSPEPMLESQVKGIYELLQPSSASATGPGPSPSTSASVPSTSLQAEYSASPGMTSPPSIDTPFDVNNPYIPSEVLGHLIEIYCVKLHLQPLQLFIIPELKDTLASAPQYLLYSFLALTVRYSGHDFFNGKQVKAVELYGSSAQQEVAILASQGIPKLEIVQALCLLVLVDVAACKPGRAWMSIGTMSRLEALRKLSQGSFYESSPELEASLRCHWTVALLEQTFMPQERSSIYEDDEHRYPASAHRPPSLPPTNDGECPPDLFSDDASEDLGVTAYYINVIKMWGHLSSYMHQVRIGKAETAWLPGSMHYILCAEIYKHETKLPHSHLLRNVHFTKRMAAELQDQREYWIPWLLMQVVTHAITAILHHPFIHLVAMRDRSSGLQVRSFLQQTVDQALFNSAWVFKLLRLCEELRFEICDPLVGQLVAVVATIPWLFQRAIDPKVAEKAKGDLEWCKGFLERLSSTWPHIAQKLELLQSLDSTADNNSQPPAGKGISIVFHPALFWALVDPKISQMTPLYGESSSRPQDAMIRISTHYIHPLTETRVSQSAPRQREESFDPFMFDVGELEEVNLNDIFLQFMPDTYDIQVAHKFTSVPTGHLGSLYQTIVSLHHIIMDQTSKIVVIGAGLFGLTAAKQLALEGHQNITVIDRHMPPVPDGSSSDISRVIRFDYADTDYCSLAYEAYRKWSQDPKYKGIFYQTDYVIAGSRSTPEKSWTDKTIAQLDKRQLPYTRLADAADTKRRFPILTGELAQPNFEGYLNKSGGWADANEAIKQLRDECLELGISFIAGRAGTVVGFESDSQGVIKAVKTLEGTPVRGDHFILAAGAWSSGIVPTYNSTLSTAQALGFLRLTDDEMIKYKNIPIYMNYATGWFNFPPHEDTKMLKFAVHGWGYTRAPSNGDNNSVKSNISVPPPVSRERKNFVPADAEERLRAGLREMLPELADRALARVALCWYTDTPTGDFIMDYHPDYKNLFVGGGGSGHAFKFLPVLGECMASAWKKKLPSHLAEKWKFHTEYEHREDTFLGDGSRGGPERRELSAAEKVKLDGGERSKL</sequence>
<feature type="compositionally biased region" description="Polar residues" evidence="7">
    <location>
        <begin position="81"/>
        <end position="94"/>
    </location>
</feature>
<dbReference type="PANTHER" id="PTHR10961:SF45">
    <property type="entry name" value="FAD DEPENDENT OXIDOREDUCTASE DOMAIN-CONTAINING PROTEIN-RELATED"/>
    <property type="match status" value="1"/>
</dbReference>
<keyword evidence="3" id="KW-0285">Flavoprotein</keyword>
<dbReference type="GO" id="GO:0000981">
    <property type="term" value="F:DNA-binding transcription factor activity, RNA polymerase II-specific"/>
    <property type="evidence" value="ECO:0007669"/>
    <property type="project" value="InterPro"/>
</dbReference>
<evidence type="ECO:0000256" key="6">
    <source>
        <dbReference type="ARBA" id="ARBA00023242"/>
    </source>
</evidence>
<dbReference type="SUPFAM" id="SSF51905">
    <property type="entry name" value="FAD/NAD(P)-binding domain"/>
    <property type="match status" value="1"/>
</dbReference>
<feature type="region of interest" description="Disordered" evidence="7">
    <location>
        <begin position="1"/>
        <end position="23"/>
    </location>
</feature>
<dbReference type="Gene3D" id="4.10.240.10">
    <property type="entry name" value="Zn(2)-C6 fungal-type DNA-binding domain"/>
    <property type="match status" value="1"/>
</dbReference>